<feature type="compositionally biased region" description="Polar residues" evidence="7">
    <location>
        <begin position="128"/>
        <end position="140"/>
    </location>
</feature>
<feature type="region of interest" description="Disordered" evidence="7">
    <location>
        <begin position="119"/>
        <end position="140"/>
    </location>
</feature>
<sequence>MRDKVIIEDRGVINDNRNNISKTFGAKIFVVIIFVGFCAYVLWNIFSTPTITKDTAKSHKKQTQNFNNSLTPLELVPSTPQAKIAQITLPVPTETPKITVKNDPLLEAAQRSPVLAFTNDSRSHSEQIRNNNYSSTNEIPNENAQNFSARLQPTRIEGTRAGVIGNRNFIIAMGTSIPCILETALNSDQPGFASCIINRDILSDNGRVVLLDKGTQVVGEYRGGIKQGQSRLFVLWTRAKTPNGVIITLASPATDSLGRAGFDGNINTHWWERFSSALLLSVVDSATTTLTNKMKSNSKTGGLNNSGANNIGKDAASIALENQINIPPTLEKFQGELVNIFVARDLDFSSVYKLAVKERRNGIFPRSIPRNFFHHSQR</sequence>
<keyword evidence="10" id="KW-1185">Reference proteome</keyword>
<organism evidence="9 10">
    <name type="scientific">Bartonella taylorii 8TBB</name>
    <dbReference type="NCBI Taxonomy" id="1094560"/>
    <lineage>
        <taxon>Bacteria</taxon>
        <taxon>Pseudomonadati</taxon>
        <taxon>Pseudomonadota</taxon>
        <taxon>Alphaproteobacteria</taxon>
        <taxon>Hyphomicrobiales</taxon>
        <taxon>Bartonellaceae</taxon>
        <taxon>Bartonella</taxon>
    </lineage>
</organism>
<evidence type="ECO:0000256" key="3">
    <source>
        <dbReference type="ARBA" id="ARBA00022475"/>
    </source>
</evidence>
<dbReference type="OrthoDB" id="9807354at2"/>
<evidence type="ECO:0000256" key="7">
    <source>
        <dbReference type="SAM" id="MobiDB-lite"/>
    </source>
</evidence>
<dbReference type="AlphaFoldDB" id="A0A9P2RYE8"/>
<evidence type="ECO:0000256" key="1">
    <source>
        <dbReference type="ARBA" id="ARBA00004162"/>
    </source>
</evidence>
<dbReference type="GO" id="GO:0005886">
    <property type="term" value="C:plasma membrane"/>
    <property type="evidence" value="ECO:0007669"/>
    <property type="project" value="UniProtKB-SubCell"/>
</dbReference>
<evidence type="ECO:0000256" key="5">
    <source>
        <dbReference type="ARBA" id="ARBA00022989"/>
    </source>
</evidence>
<protein>
    <recommendedName>
        <fullName evidence="11">Type IV secretion system protein virB10</fullName>
    </recommendedName>
</protein>
<keyword evidence="6 8" id="KW-0472">Membrane</keyword>
<evidence type="ECO:0000313" key="9">
    <source>
        <dbReference type="EMBL" id="EJF92295.1"/>
    </source>
</evidence>
<dbReference type="CDD" id="cd16429">
    <property type="entry name" value="VirB10"/>
    <property type="match status" value="1"/>
</dbReference>
<keyword evidence="5 8" id="KW-1133">Transmembrane helix</keyword>
<dbReference type="EMBL" id="AIMD01000055">
    <property type="protein sequence ID" value="EJF92295.1"/>
    <property type="molecule type" value="Genomic_DNA"/>
</dbReference>
<dbReference type="Pfam" id="PF03743">
    <property type="entry name" value="TrbI"/>
    <property type="match status" value="1"/>
</dbReference>
<dbReference type="InterPro" id="IPR047695">
    <property type="entry name" value="T4SS_VirB10/PtlG"/>
</dbReference>
<comment type="similarity">
    <text evidence="2">Belongs to the TrbI/VirB10 family.</text>
</comment>
<comment type="caution">
    <text evidence="9">The sequence shown here is derived from an EMBL/GenBank/DDBJ whole genome shotgun (WGS) entry which is preliminary data.</text>
</comment>
<evidence type="ECO:0000256" key="6">
    <source>
        <dbReference type="ARBA" id="ARBA00023136"/>
    </source>
</evidence>
<dbReference type="Proteomes" id="UP000002648">
    <property type="component" value="Unassembled WGS sequence"/>
</dbReference>
<feature type="transmembrane region" description="Helical" evidence="8">
    <location>
        <begin position="24"/>
        <end position="43"/>
    </location>
</feature>
<dbReference type="NCBIfam" id="NF038091">
    <property type="entry name" value="T4SS_VirB10"/>
    <property type="match status" value="1"/>
</dbReference>
<evidence type="ECO:0000256" key="8">
    <source>
        <dbReference type="SAM" id="Phobius"/>
    </source>
</evidence>
<keyword evidence="3" id="KW-1003">Cell membrane</keyword>
<name>A0A9P2RYE8_BARTA</name>
<evidence type="ECO:0000313" key="10">
    <source>
        <dbReference type="Proteomes" id="UP000002648"/>
    </source>
</evidence>
<dbReference type="InterPro" id="IPR005498">
    <property type="entry name" value="T4SS_VirB10/TraB/TrbI"/>
</dbReference>
<gene>
    <name evidence="9" type="ORF">ME9_01697</name>
</gene>
<evidence type="ECO:0000256" key="2">
    <source>
        <dbReference type="ARBA" id="ARBA00010265"/>
    </source>
</evidence>
<comment type="subcellular location">
    <subcellularLocation>
        <location evidence="1">Cell membrane</location>
        <topology evidence="1">Single-pass membrane protein</topology>
    </subcellularLocation>
</comment>
<dbReference type="RefSeq" id="WP_004861402.1">
    <property type="nucleotide sequence ID" value="NZ_JH725055.1"/>
</dbReference>
<evidence type="ECO:0000256" key="4">
    <source>
        <dbReference type="ARBA" id="ARBA00022692"/>
    </source>
</evidence>
<evidence type="ECO:0008006" key="11">
    <source>
        <dbReference type="Google" id="ProtNLM"/>
    </source>
</evidence>
<dbReference type="Gene3D" id="2.40.128.260">
    <property type="entry name" value="Type IV secretion system, VirB10/TraB/TrbI"/>
    <property type="match status" value="2"/>
</dbReference>
<keyword evidence="4 8" id="KW-0812">Transmembrane</keyword>
<proteinExistence type="inferred from homology"/>
<dbReference type="InterPro" id="IPR042217">
    <property type="entry name" value="T4SS_VirB10/TrbI"/>
</dbReference>
<reference evidence="9 10" key="1">
    <citation type="submission" date="2012-03" db="EMBL/GenBank/DDBJ databases">
        <title>The Genome Sequence of Bartonella taylorii 8TBB.</title>
        <authorList>
            <consortium name="The Broad Institute Genome Sequencing Platform"/>
            <consortium name="The Broad Institute Genome Sequencing Center for Infectious Disease"/>
            <person name="Feldgarden M."/>
            <person name="Kirby J."/>
            <person name="Kosoy M."/>
            <person name="Birtles R."/>
            <person name="Probert W.S."/>
            <person name="Chiaraviglio L."/>
            <person name="Young S.K."/>
            <person name="Zeng Q."/>
            <person name="Gargeya S."/>
            <person name="Fitzgerald M."/>
            <person name="Haas B."/>
            <person name="Abouelleil A."/>
            <person name="Alvarado L."/>
            <person name="Arachchi H.M."/>
            <person name="Berlin A."/>
            <person name="Chapman S.B."/>
            <person name="Gearin G."/>
            <person name="Goldberg J."/>
            <person name="Griggs A."/>
            <person name="Gujja S."/>
            <person name="Hansen M."/>
            <person name="Heiman D."/>
            <person name="Howarth C."/>
            <person name="Larimer J."/>
            <person name="Lui A."/>
            <person name="MacDonald P.J.P."/>
            <person name="McCowen C."/>
            <person name="Montmayeur A."/>
            <person name="Murphy C."/>
            <person name="Neiman D."/>
            <person name="Pearson M."/>
            <person name="Priest M."/>
            <person name="Roberts A."/>
            <person name="Saif S."/>
            <person name="Shea T."/>
            <person name="Sisk P."/>
            <person name="Stolte C."/>
            <person name="Sykes S."/>
            <person name="Wortman J."/>
            <person name="Nusbaum C."/>
            <person name="Birren B."/>
        </authorList>
    </citation>
    <scope>NUCLEOTIDE SEQUENCE [LARGE SCALE GENOMIC DNA]</scope>
    <source>
        <strain evidence="9 10">8TBB</strain>
    </source>
</reference>
<accession>A0A9P2RYE8</accession>